<dbReference type="HOGENOM" id="CLU_059692_0_0_10"/>
<comment type="caution">
    <text evidence="2">The sequence shown here is derived from an EMBL/GenBank/DDBJ whole genome shotgun (WGS) entry which is preliminary data.</text>
</comment>
<proteinExistence type="predicted"/>
<feature type="transmembrane region" description="Helical" evidence="1">
    <location>
        <begin position="83"/>
        <end position="101"/>
    </location>
</feature>
<dbReference type="RefSeq" id="WP_009128309.1">
    <property type="nucleotide sequence ID" value="NZ_JH992940.1"/>
</dbReference>
<dbReference type="EMBL" id="ADLF01000003">
    <property type="protein sequence ID" value="EKU91834.1"/>
    <property type="molecule type" value="Genomic_DNA"/>
</dbReference>
<evidence type="ECO:0008006" key="4">
    <source>
        <dbReference type="Google" id="ProtNLM"/>
    </source>
</evidence>
<dbReference type="eggNOG" id="ENOG5033A5I">
    <property type="taxonomic scope" value="Bacteria"/>
</dbReference>
<accession>K9E448</accession>
<dbReference type="Pfam" id="PF14897">
    <property type="entry name" value="EpsG"/>
    <property type="match status" value="1"/>
</dbReference>
<organism evidence="2 3">
    <name type="scientific">Bacteroides oleiciplenus YIT 12058</name>
    <dbReference type="NCBI Taxonomy" id="742727"/>
    <lineage>
        <taxon>Bacteria</taxon>
        <taxon>Pseudomonadati</taxon>
        <taxon>Bacteroidota</taxon>
        <taxon>Bacteroidia</taxon>
        <taxon>Bacteroidales</taxon>
        <taxon>Bacteroidaceae</taxon>
        <taxon>Bacteroides</taxon>
    </lineage>
</organism>
<sequence length="331" mass="37804">MSIKDISYYKRSKYLLLIIGIQLFVINCLKDYNSLPDLPSYALGFEHVSRNGYDIQWNTGMKVSEPGWIVLNIFLSSLYSDPWILFACAGGIIILGHFRTYTHYSTIPWLSAYLFLCTIFCQSLYVIRQHIAIALCLLTIPYILQRKFISFLLVVIVAALIHNTAIIFVLAYWAYSLNVNRKFILFFICTACLSYFFLSHILMNIMTTYNFYTPYVDGEQTNATGFLISLCVLILALYSIPLKKMQNELKLFFIMSCIATCIGLGGMGVSATGRLNAYFTVFSILLIPHAVSYLSKKLQLVVITLVMFAYMFFSFSSISYVNGARNMEFLM</sequence>
<keyword evidence="1" id="KW-1133">Transmembrane helix</keyword>
<feature type="transmembrane region" description="Helical" evidence="1">
    <location>
        <begin position="223"/>
        <end position="240"/>
    </location>
</feature>
<keyword evidence="3" id="KW-1185">Reference proteome</keyword>
<keyword evidence="1" id="KW-0812">Transmembrane</keyword>
<dbReference type="InterPro" id="IPR049458">
    <property type="entry name" value="EpsG-like"/>
</dbReference>
<evidence type="ECO:0000256" key="1">
    <source>
        <dbReference type="SAM" id="Phobius"/>
    </source>
</evidence>
<feature type="transmembrane region" description="Helical" evidence="1">
    <location>
        <begin position="252"/>
        <end position="271"/>
    </location>
</feature>
<dbReference type="OrthoDB" id="1424730at2"/>
<feature type="transmembrane region" description="Helical" evidence="1">
    <location>
        <begin position="277"/>
        <end position="294"/>
    </location>
</feature>
<reference evidence="2 3" key="1">
    <citation type="submission" date="2012-09" db="EMBL/GenBank/DDBJ databases">
        <title>The Genome Sequence of Bacteroides oleiciplenus YIT 12058.</title>
        <authorList>
            <consortium name="The Broad Institute Genome Sequencing Platform"/>
            <person name="Earl A."/>
            <person name="Ward D."/>
            <person name="Feldgarden M."/>
            <person name="Gevers D."/>
            <person name="Morotomi M."/>
            <person name="Walker B."/>
            <person name="Young S.K."/>
            <person name="Zeng Q."/>
            <person name="Gargeya S."/>
            <person name="Fitzgerald M."/>
            <person name="Haas B."/>
            <person name="Abouelleil A."/>
            <person name="Alvarado L."/>
            <person name="Arachchi H.M."/>
            <person name="Berlin A.M."/>
            <person name="Chapman S.B."/>
            <person name="Goldberg J."/>
            <person name="Griggs A."/>
            <person name="Gujja S."/>
            <person name="Hansen M."/>
            <person name="Howarth C."/>
            <person name="Imamovic A."/>
            <person name="Larimer J."/>
            <person name="McCowen C."/>
            <person name="Montmayeur A."/>
            <person name="Murphy C."/>
            <person name="Neiman D."/>
            <person name="Pearson M."/>
            <person name="Priest M."/>
            <person name="Roberts A."/>
            <person name="Saif S."/>
            <person name="Shea T."/>
            <person name="Sisk P."/>
            <person name="Sykes S."/>
            <person name="Wortman J."/>
            <person name="Nusbaum C."/>
            <person name="Birren B."/>
        </authorList>
    </citation>
    <scope>NUCLEOTIDE SEQUENCE [LARGE SCALE GENOMIC DNA]</scope>
    <source>
        <strain evidence="2 3">YIT 12058</strain>
    </source>
</reference>
<dbReference type="Proteomes" id="UP000009872">
    <property type="component" value="Unassembled WGS sequence"/>
</dbReference>
<dbReference type="AlphaFoldDB" id="K9E448"/>
<feature type="transmembrane region" description="Helical" evidence="1">
    <location>
        <begin position="12"/>
        <end position="29"/>
    </location>
</feature>
<feature type="transmembrane region" description="Helical" evidence="1">
    <location>
        <begin position="113"/>
        <end position="143"/>
    </location>
</feature>
<name>K9E448_9BACE</name>
<evidence type="ECO:0000313" key="3">
    <source>
        <dbReference type="Proteomes" id="UP000009872"/>
    </source>
</evidence>
<feature type="transmembrane region" description="Helical" evidence="1">
    <location>
        <begin position="183"/>
        <end position="203"/>
    </location>
</feature>
<feature type="transmembrane region" description="Helical" evidence="1">
    <location>
        <begin position="301"/>
        <end position="321"/>
    </location>
</feature>
<protein>
    <recommendedName>
        <fullName evidence="4">EpsG family protein</fullName>
    </recommendedName>
</protein>
<keyword evidence="1" id="KW-0472">Membrane</keyword>
<dbReference type="PATRIC" id="fig|742727.4.peg.821"/>
<feature type="transmembrane region" description="Helical" evidence="1">
    <location>
        <begin position="149"/>
        <end position="171"/>
    </location>
</feature>
<dbReference type="STRING" id="742727.HMPREF9447_00820"/>
<gene>
    <name evidence="2" type="ORF">HMPREF9447_00820</name>
</gene>
<evidence type="ECO:0000313" key="2">
    <source>
        <dbReference type="EMBL" id="EKU91834.1"/>
    </source>
</evidence>